<evidence type="ECO:0000256" key="6">
    <source>
        <dbReference type="ARBA" id="ARBA00023157"/>
    </source>
</evidence>
<dbReference type="InterPro" id="IPR036364">
    <property type="entry name" value="SEA_dom_sf"/>
</dbReference>
<feature type="domain" description="EGF-like" evidence="10">
    <location>
        <begin position="2631"/>
        <end position="2671"/>
    </location>
</feature>
<dbReference type="FunFam" id="2.10.25.10:FF:000870">
    <property type="entry name" value="Uncharacterized protein"/>
    <property type="match status" value="1"/>
</dbReference>
<dbReference type="Pfam" id="PF00092">
    <property type="entry name" value="VWA"/>
    <property type="match status" value="6"/>
</dbReference>
<feature type="domain" description="SEA" evidence="9">
    <location>
        <begin position="731"/>
        <end position="841"/>
    </location>
</feature>
<sequence>MTVTETTSSNVVTTISTTVSSGSLGSISVDSTSFNSGEAATLCRNPLDIIFLLDGSGSVGASNFEKVKQFTKKTISGFDIGPSATQVGVIQYSTRIRQEFSMNSFLTKETLSVAIDEVQYMRGGTLTGKAIRYVTKYGFGRSDGARLGVPKVVIVVTDGVSGDAVAAPALEAQQKGITVYAIGVSGYDADQLEQIASNNNTLALVDNFNLLDNLRNTLLTGVCYAATPVFTSVTVNVPFTADLRDPGSAAFTTLSASLKTEIIRVLATVVGVQSVSIVGFQPAPANQLKVVIAVAVSEYAAVTMKQTFVTAVQTGSLGSITVVSSSAGFVEESTSEVTVTLVVQETFTADLLNVESQAFATLKTRIETQMFTVFNNVSGVSAVQVTDFSSSGLNIMVSITLTVTVTSSTTVITTISTAVSSGSLGSITVDSTSFVSGEAATLCRNPLDIIFLLDGSGSVGASNFEKVKQFTKKTISGFDIGPSATQVGVIQYSTRIRQEFSMNSFLTKETLSAAIDEVQYMRGGTLTGKAIRYVTKYGFGRSDGARPGVPKVVIVVTDGVSGDAVAAPALEAQQKGITVYAIGVSGYDADQLEQIASNNNTLAFVDSFNLLDNLRNTLLTGVCYAATPVFTSVTVNMAFTADLRDPGSAAFTTLSASLKTEITRALVSVVGVQSVSIVGFQPAPANQLKVVIAVAVSEYAAVTMKQTFVTAVQTGSLGSITVVSSSAGFVEESTSEVTVTLVVQETFTADLLNVESQAFATLKTRIETQMFAVLSSVSGVSAVQVTEIRSSGLNILVSISLTVTATSSTTVITTVSTAVSSGSLGVITVDSNSFVSGEAATVCRNPLDVIFLLDGSGSVGAVNFEKVKQFATKTVNGFDIGPEGTQVGIIQYSTRTRQEFSMNSFQTKESLVSAIDNIDFMAGGTMTGKAIRYVTKYGFGESDGARPGIPKIVIIVTDGLSSDDVEQPALEAQQKGITLYAIGVSGYDMDQLERIASNNQTLAVVENFNLLDSLRNTLLTGICDITPPVFASLTLTTQFSAVLRNPGSVEFKTLAATVKTEIHSQLVLVVGFQRVSVIGFQPAAGNTVKVVLIINTQKFAEQTMKTTFSTAVSSGSIGSLTVDVASAVFIQEETRETTVSVKVQETFTAALVNVDSTEYTTLKTRIENSMLSTLSASPGVVSISVVEVRAIELQIIVIIKITATASTVAAVTSTVSVAVATGSLGGITVDTSFFSSGEQALACGNPIDLIFLLDGSGSVGSTNFNKMKAFVKKTVKGFFIGSSNTRVAVMQYSSSVRQEFALDAHSTLDDLLVGIEEIRYLRGGTMTGKALTRLRRQGFQQSNGARKNVPHVAVVVTDGRSSDSVGQPALETRQTGIVLYAVGVGNYDIDQLTDIASTNETLGVVDNFNLLDDIRNSLLQSVCSATAPVFASVVVQAVYSEQLRDTGSATFVSLAEEVRVNMVSTFSSVVGFQSVQVVEFRQKTSTTVTAVISISVTTYATATLTQTFNTAVSSGTIGSLIVVPGSAGIVTEETQSVFTAFVIEQSFTSALLVSTTTEYVELRKTVETSVLSTLSAVSGVLSVQVVEFKAIDLNIVVTIRIEVTVTASASVVTSVSTAVATGQIGTITVDSQTFLTGSTAFPCNNPVDIVFVVDGSGSVGRRNFEKVKGGIKKIVGDFSIALLTTRVGVVQYSHVVRQEFALDTFSNLQDLESGIQGIPYMGGGTRTGAAIEYAIQNSFTSANGARPDVGHVIVVVTDGRSYDDVSKAAQKTKQAGIVVFAVGITDGAVESQLNQIASSTDKVALVETFNYSTILRGEFFRPICSVSAPTYASAIVNVQYTEDLRNPSSVAFISLATQIQVSFTITLNVVVGFQSVQVVEFQQSSSNTVKVILVIVVTAYAAQDLQTTFSVSVSSGTIGNLTVDPASAIFVEEELLPKFVGLQLKQSFTKNLLVMSSSDFYTLGARVEKALLPVLSVVQGFVSVRLIGFQTAGDDTVAVVTTVGTSSFSSNLKSNVDVAVTSGTLGDLSVETSVTVGDRGPPCDVVQDIVYVVEGSDTMGADSFARVKEWIKKAASDSLVSPNNQQVSVVQFSDSPRQEIKFGEYTNIDTLSSAIDALVLVGGGNKVGTAISFITASTFSERNGARTNAPKVAVFIIASSSEDEVLNAAMAAQTAGILMYAFSVDSLTNQTQLEDIASRKQLSRSSSLNSLDDLRNTVLRPLCYGLTYSYGSFKLASPYDNKLSNKTSTEYITMKTNVEFALYSLYPNITELQALELVDLRKSEGAGDHVRAVFRMNNLGYAFQDLSSVLGESVMTGQIGSLAVETGGKVFTNVFTVTYLQSVIKDDSNDPDTWSAKASAVSVATAERLRSNTGFFYQDTVEIRSGVVGPQIVFRITSTTASVADIKTSILAASKSGILSDVDRASLNFAATPVDFGNPPYIDIILKRFSVTYTGFDTFSPAAPMDIKFDVNVGNDGTADLPSFEGIQYTFGLYLTDAAELESATTKSAKISVTLSTQAESEVQLGIRKKSSTLIRDISAQIDFSSKVICEAYSYICVRVTFMLPYYADYQSDNEDYCTAITSIARKNCDLLPCSSQSGCSPNAVCTQDGSSPPQCKCQPGFTGDGRTCTDVNECDNSPCNENANQICRNTFGHYECNCRPGYTDEGGTCIASNKLKSAVILTKQSFSADLTNPASTMYKQLVVTVTVTITSLFRQTIVSFAVVKVTIIGFRPGSVVADYTVDVRDTSNVTAVDLETALMGATTANNGTDLGISPNITFTDFDECQNETNNDCSPNGFCTNTVGSFMCSCNPGYTDQQLNRTGRVCTANLTTARPTVGKTASLTTPSPTVVNTTANITTPRVTLVATTAHLTTPSPPGVNTTANITTPRATMTNTTANVRTPRPTGLNTTASVTTLRLTKANTTANLTTPSSTLENITPKPTMIGNTTANITTPIPTIPQTTINLTTPKARVENTTANMTTSSVSVAITIANVTANLTTVQVTPQQYTNLTTLDVTKGNITANVTSAQRTTQQYAINLATSSATMERANITTPSVFTANLTTPAFTTASITTNLTAAVTTHQPDAVTATVSHPVSVTPLVTPAAQTGTTAGPTMAVFTATDLKVVKVSQSQYSQAYPATVDVSVTLQKTSGDIDSDDITVETLSAVILFTNNGNLEDATVKSSTFDTTISEYDLALIKTFATQKTSLSLSNLKASNVVMDSNCTLYSHLCLNMTSANANVQFGTNGDTCLQLGSEQGQAGPKDCSFTIGSCTETCDTNAVCVNQGSSFQCVCKSGYSGDGTSCTDVNECKGSVCTSDENANCVNSVGSFSCVCKAGFHKDNGACVASDRFRVEFLYASLNYVAKLADTSSTIYVTYARTYQVETIHLYLLVGLRTAFLSISDITFRSGSLYGGHTLETRENATTVAQVNSLLQAAVGTTNLFTNVTVQDYDECSNDSRNDCFQHSECVNTPGSYTCSCPTGFLDQNLSRPGRVCGANLTSPSPKPTMENTTVNLTTPSPVVNTTANIRTSKLTMANITANLTTPRLTMANTTAYLTSPSLTMANTTANLTTPSPTAVNTTANLTTPRLTMANTTANLTTPSPTAVNPTANLTTLRLTMANTTANLTTPRLTMANTTANLTTPRLTMANTTANLTTPSPTAVNTTANLTTLRLTMANTTANLTTPPPTAVNTTANLTTPRFTMANTTANLTTPRPTAVNTTVNVTTPRHTAVNTMAYLTTLRLTMANTTETSQHQVLPLPIQQQTSRHHVLLR</sequence>
<dbReference type="PRINTS" id="PR00453">
    <property type="entry name" value="VWFADOMAIN"/>
</dbReference>
<dbReference type="InterPro" id="IPR049883">
    <property type="entry name" value="NOTCH1_EGF-like"/>
</dbReference>
<dbReference type="GO" id="GO:0005509">
    <property type="term" value="F:calcium ion binding"/>
    <property type="evidence" value="ECO:0007669"/>
    <property type="project" value="InterPro"/>
</dbReference>
<organism evidence="12 13">
    <name type="scientific">Branchiostoma belcheri</name>
    <name type="common">Amphioxus</name>
    <dbReference type="NCBI Taxonomy" id="7741"/>
    <lineage>
        <taxon>Eukaryota</taxon>
        <taxon>Metazoa</taxon>
        <taxon>Chordata</taxon>
        <taxon>Cephalochordata</taxon>
        <taxon>Leptocardii</taxon>
        <taxon>Amphioxiformes</taxon>
        <taxon>Branchiostomatidae</taxon>
        <taxon>Branchiostoma</taxon>
    </lineage>
</organism>
<feature type="disulfide bond" evidence="8">
    <location>
        <begin position="2640"/>
        <end position="2657"/>
    </location>
</feature>
<evidence type="ECO:0000256" key="4">
    <source>
        <dbReference type="ARBA" id="ARBA00022729"/>
    </source>
</evidence>
<dbReference type="SUPFAM" id="SSF57184">
    <property type="entry name" value="Growth factor receptor domain"/>
    <property type="match status" value="2"/>
</dbReference>
<dbReference type="PROSITE" id="PS50234">
    <property type="entry name" value="VWFA"/>
    <property type="match status" value="6"/>
</dbReference>
<dbReference type="InterPro" id="IPR009030">
    <property type="entry name" value="Growth_fac_rcpt_cys_sf"/>
</dbReference>
<dbReference type="InterPro" id="IPR002035">
    <property type="entry name" value="VWF_A"/>
</dbReference>
<dbReference type="Gene3D" id="2.10.25.10">
    <property type="entry name" value="Laminin"/>
    <property type="match status" value="6"/>
</dbReference>
<dbReference type="PANTHER" id="PTHR22588">
    <property type="entry name" value="VWFA DOMAIN-CONTAINING PROTEIN"/>
    <property type="match status" value="1"/>
</dbReference>
<dbReference type="InterPro" id="IPR036465">
    <property type="entry name" value="vWFA_dom_sf"/>
</dbReference>
<dbReference type="InterPro" id="IPR000152">
    <property type="entry name" value="EGF-type_Asp/Asn_hydroxyl_site"/>
</dbReference>
<comment type="caution">
    <text evidence="8">Lacks conserved residue(s) required for the propagation of feature annotation.</text>
</comment>
<name>A0A6P5APX9_BRABE</name>
<dbReference type="Proteomes" id="UP000515135">
    <property type="component" value="Unplaced"/>
</dbReference>
<evidence type="ECO:0000256" key="5">
    <source>
        <dbReference type="ARBA" id="ARBA00022737"/>
    </source>
</evidence>
<dbReference type="CDD" id="cd00054">
    <property type="entry name" value="EGF_CA"/>
    <property type="match status" value="4"/>
</dbReference>
<keyword evidence="5" id="KW-0677">Repeat</keyword>
<dbReference type="CDD" id="cd01472">
    <property type="entry name" value="vWA_collagen"/>
    <property type="match status" value="3"/>
</dbReference>
<dbReference type="Pfam" id="PF12662">
    <property type="entry name" value="cEGF"/>
    <property type="match status" value="2"/>
</dbReference>
<comment type="subcellular location">
    <subcellularLocation>
        <location evidence="1">Secreted</location>
    </subcellularLocation>
</comment>
<evidence type="ECO:0000256" key="2">
    <source>
        <dbReference type="ARBA" id="ARBA00022525"/>
    </source>
</evidence>
<dbReference type="InterPro" id="IPR018097">
    <property type="entry name" value="EGF_Ca-bd_CS"/>
</dbReference>
<keyword evidence="6 8" id="KW-1015">Disulfide bond</keyword>
<feature type="domain" description="VWFA" evidence="11">
    <location>
        <begin position="2048"/>
        <end position="2222"/>
    </location>
</feature>
<evidence type="ECO:0000259" key="11">
    <source>
        <dbReference type="PROSITE" id="PS50234"/>
    </source>
</evidence>
<evidence type="ECO:0000313" key="12">
    <source>
        <dbReference type="Proteomes" id="UP000515135"/>
    </source>
</evidence>
<protein>
    <submittedName>
        <fullName evidence="13">Uncharacterized protein LOC109485908 isoform X1</fullName>
    </submittedName>
</protein>
<dbReference type="Pfam" id="PF01390">
    <property type="entry name" value="SEA"/>
    <property type="match status" value="2"/>
</dbReference>
<keyword evidence="12" id="KW-1185">Reference proteome</keyword>
<dbReference type="SMART" id="SM00179">
    <property type="entry name" value="EGF_CA"/>
    <property type="match status" value="6"/>
</dbReference>
<gene>
    <name evidence="13" type="primary">LOC109485908</name>
</gene>
<feature type="domain" description="VWFA" evidence="11">
    <location>
        <begin position="1248"/>
        <end position="1418"/>
    </location>
</feature>
<dbReference type="PROSITE" id="PS50024">
    <property type="entry name" value="SEA"/>
    <property type="match status" value="4"/>
</dbReference>
<evidence type="ECO:0000256" key="3">
    <source>
        <dbReference type="ARBA" id="ARBA00022536"/>
    </source>
</evidence>
<feature type="domain" description="EGF-like" evidence="10">
    <location>
        <begin position="3267"/>
        <end position="3304"/>
    </location>
</feature>
<dbReference type="InterPro" id="IPR000742">
    <property type="entry name" value="EGF"/>
</dbReference>
<dbReference type="SMART" id="SM00181">
    <property type="entry name" value="EGF"/>
    <property type="match status" value="6"/>
</dbReference>
<dbReference type="Pfam" id="PF07645">
    <property type="entry name" value="EGF_CA"/>
    <property type="match status" value="2"/>
</dbReference>
<dbReference type="GeneID" id="109485908"/>
<feature type="domain" description="VWFA" evidence="11">
    <location>
        <begin position="48"/>
        <end position="218"/>
    </location>
</feature>
<feature type="domain" description="EGF-like" evidence="10">
    <location>
        <begin position="3449"/>
        <end position="3488"/>
    </location>
</feature>
<feature type="domain" description="SEA" evidence="9">
    <location>
        <begin position="331"/>
        <end position="441"/>
    </location>
</feature>
<feature type="domain" description="EGF-like" evidence="10">
    <location>
        <begin position="2590"/>
        <end position="2630"/>
    </location>
</feature>
<dbReference type="RefSeq" id="XP_019645152.1">
    <property type="nucleotide sequence ID" value="XM_019789593.1"/>
</dbReference>
<dbReference type="InterPro" id="IPR001881">
    <property type="entry name" value="EGF-like_Ca-bd_dom"/>
</dbReference>
<reference evidence="13" key="1">
    <citation type="submission" date="2025-08" db="UniProtKB">
        <authorList>
            <consortium name="RefSeq"/>
        </authorList>
    </citation>
    <scope>IDENTIFICATION</scope>
    <source>
        <tissue evidence="13">Gonad</tissue>
    </source>
</reference>
<keyword evidence="2" id="KW-0964">Secreted</keyword>
<dbReference type="GO" id="GO:0005576">
    <property type="term" value="C:extracellular region"/>
    <property type="evidence" value="ECO:0007669"/>
    <property type="project" value="UniProtKB-SubCell"/>
</dbReference>
<dbReference type="PANTHER" id="PTHR22588:SF3">
    <property type="entry name" value="VWFA DOMAIN-CONTAINING PROTEIN"/>
    <property type="match status" value="1"/>
</dbReference>
<dbReference type="CDD" id="cd00053">
    <property type="entry name" value="EGF"/>
    <property type="match status" value="2"/>
</dbReference>
<dbReference type="InterPro" id="IPR013032">
    <property type="entry name" value="EGF-like_CS"/>
</dbReference>
<feature type="domain" description="SEA" evidence="9">
    <location>
        <begin position="2672"/>
        <end position="2784"/>
    </location>
</feature>
<feature type="domain" description="VWFA" evidence="11">
    <location>
        <begin position="1648"/>
        <end position="1823"/>
    </location>
</feature>
<dbReference type="SUPFAM" id="SSF53300">
    <property type="entry name" value="vWA-like"/>
    <property type="match status" value="6"/>
</dbReference>
<dbReference type="PROSITE" id="PS01186">
    <property type="entry name" value="EGF_2"/>
    <property type="match status" value="3"/>
</dbReference>
<dbReference type="PROSITE" id="PS50026">
    <property type="entry name" value="EGF_3"/>
    <property type="match status" value="6"/>
</dbReference>
<accession>A0A6P5APX9</accession>
<dbReference type="PROSITE" id="PS00010">
    <property type="entry name" value="ASX_HYDROXYL"/>
    <property type="match status" value="5"/>
</dbReference>
<dbReference type="InterPro" id="IPR052229">
    <property type="entry name" value="Collagen-VI/PIF"/>
</dbReference>
<evidence type="ECO:0000259" key="10">
    <source>
        <dbReference type="PROSITE" id="PS50026"/>
    </source>
</evidence>
<keyword evidence="3 8" id="KW-0245">EGF-like domain</keyword>
<feature type="domain" description="EGF-like" evidence="10">
    <location>
        <begin position="3305"/>
        <end position="3343"/>
    </location>
</feature>
<feature type="domain" description="VWFA" evidence="11">
    <location>
        <begin position="448"/>
        <end position="618"/>
    </location>
</feature>
<feature type="domain" description="SEA" evidence="9">
    <location>
        <begin position="1826"/>
        <end position="1935"/>
    </location>
</feature>
<dbReference type="InterPro" id="IPR026823">
    <property type="entry name" value="cEGF"/>
</dbReference>
<keyword evidence="7" id="KW-0325">Glycoprotein</keyword>
<dbReference type="GO" id="GO:0071944">
    <property type="term" value="C:cell periphery"/>
    <property type="evidence" value="ECO:0007669"/>
    <property type="project" value="UniProtKB-ARBA"/>
</dbReference>
<keyword evidence="4" id="KW-0732">Signal</keyword>
<evidence type="ECO:0000256" key="7">
    <source>
        <dbReference type="ARBA" id="ARBA00023180"/>
    </source>
</evidence>
<dbReference type="FunFam" id="2.10.25.10:FF:000038">
    <property type="entry name" value="Fibrillin 2"/>
    <property type="match status" value="1"/>
</dbReference>
<dbReference type="SUPFAM" id="SSF82671">
    <property type="entry name" value="SEA domain"/>
    <property type="match status" value="2"/>
</dbReference>
<dbReference type="KEGG" id="bbel:109485908"/>
<dbReference type="SMART" id="SM00327">
    <property type="entry name" value="VWA"/>
    <property type="match status" value="6"/>
</dbReference>
<dbReference type="Gene3D" id="3.30.70.960">
    <property type="entry name" value="SEA domain"/>
    <property type="match status" value="1"/>
</dbReference>
<evidence type="ECO:0000256" key="8">
    <source>
        <dbReference type="PROSITE-ProRule" id="PRU00076"/>
    </source>
</evidence>
<dbReference type="InterPro" id="IPR000082">
    <property type="entry name" value="SEA_dom"/>
</dbReference>
<dbReference type="PROSITE" id="PS01187">
    <property type="entry name" value="EGF_CA"/>
    <property type="match status" value="4"/>
</dbReference>
<dbReference type="OrthoDB" id="10040649at2759"/>
<feature type="disulfide bond" evidence="8">
    <location>
        <begin position="3314"/>
        <end position="3331"/>
    </location>
</feature>
<evidence type="ECO:0000313" key="13">
    <source>
        <dbReference type="RefSeq" id="XP_019645152.1"/>
    </source>
</evidence>
<feature type="disulfide bond" evidence="8">
    <location>
        <begin position="3271"/>
        <end position="3281"/>
    </location>
</feature>
<dbReference type="Pfam" id="PF12661">
    <property type="entry name" value="hEGF"/>
    <property type="match status" value="1"/>
</dbReference>
<dbReference type="FunFam" id="3.40.50.410:FF:000004">
    <property type="entry name" value="collagen alpha-6(VI) chain"/>
    <property type="match status" value="1"/>
</dbReference>
<dbReference type="Gene3D" id="3.40.50.410">
    <property type="entry name" value="von Willebrand factor, type A domain"/>
    <property type="match status" value="6"/>
</dbReference>
<evidence type="ECO:0000256" key="1">
    <source>
        <dbReference type="ARBA" id="ARBA00004613"/>
    </source>
</evidence>
<dbReference type="FunFam" id="3.40.50.410:FF:000009">
    <property type="entry name" value="Putative vitrin"/>
    <property type="match status" value="4"/>
</dbReference>
<dbReference type="SMART" id="SM00200">
    <property type="entry name" value="SEA"/>
    <property type="match status" value="6"/>
</dbReference>
<feature type="domain" description="VWFA" evidence="11">
    <location>
        <begin position="848"/>
        <end position="1018"/>
    </location>
</feature>
<feature type="domain" description="EGF-like" evidence="10">
    <location>
        <begin position="2781"/>
        <end position="2820"/>
    </location>
</feature>
<evidence type="ECO:0000259" key="9">
    <source>
        <dbReference type="PROSITE" id="PS50024"/>
    </source>
</evidence>
<proteinExistence type="predicted"/>